<dbReference type="WBParaSite" id="PSU_v2.g10479.t1">
    <property type="protein sequence ID" value="PSU_v2.g10479.t1"/>
    <property type="gene ID" value="PSU_v2.g10479"/>
</dbReference>
<dbReference type="AlphaFoldDB" id="A0A914XVA9"/>
<sequence>MLAASTVENNGITLQDLDDLTASRIRPETVQAGSLKEKLHEVELENEKIRRKDDDEFNPFEDISTRAPSTIAPQLQRVLNREMILGVSNSRPRHRIGVPHEGEMSEKGWMHPRRRRPYIDVDLAKSQVIELPLPPEI</sequence>
<feature type="region of interest" description="Disordered" evidence="1">
    <location>
        <begin position="90"/>
        <end position="109"/>
    </location>
</feature>
<keyword evidence="2" id="KW-1185">Reference proteome</keyword>
<proteinExistence type="predicted"/>
<organism evidence="2 3">
    <name type="scientific">Panagrolaimus superbus</name>
    <dbReference type="NCBI Taxonomy" id="310955"/>
    <lineage>
        <taxon>Eukaryota</taxon>
        <taxon>Metazoa</taxon>
        <taxon>Ecdysozoa</taxon>
        <taxon>Nematoda</taxon>
        <taxon>Chromadorea</taxon>
        <taxon>Rhabditida</taxon>
        <taxon>Tylenchina</taxon>
        <taxon>Panagrolaimomorpha</taxon>
        <taxon>Panagrolaimoidea</taxon>
        <taxon>Panagrolaimidae</taxon>
        <taxon>Panagrolaimus</taxon>
    </lineage>
</organism>
<protein>
    <submittedName>
        <fullName evidence="3">Neurotrophin-3</fullName>
    </submittedName>
</protein>
<evidence type="ECO:0000313" key="2">
    <source>
        <dbReference type="Proteomes" id="UP000887577"/>
    </source>
</evidence>
<evidence type="ECO:0000313" key="3">
    <source>
        <dbReference type="WBParaSite" id="PSU_v2.g10479.t1"/>
    </source>
</evidence>
<reference evidence="3" key="1">
    <citation type="submission" date="2022-11" db="UniProtKB">
        <authorList>
            <consortium name="WormBaseParasite"/>
        </authorList>
    </citation>
    <scope>IDENTIFICATION</scope>
</reference>
<feature type="compositionally biased region" description="Basic and acidic residues" evidence="1">
    <location>
        <begin position="98"/>
        <end position="109"/>
    </location>
</feature>
<accession>A0A914XVA9</accession>
<evidence type="ECO:0000256" key="1">
    <source>
        <dbReference type="SAM" id="MobiDB-lite"/>
    </source>
</evidence>
<name>A0A914XVA9_9BILA</name>
<dbReference type="Proteomes" id="UP000887577">
    <property type="component" value="Unplaced"/>
</dbReference>